<dbReference type="AlphaFoldDB" id="A0A9Q5Z872"/>
<proteinExistence type="predicted"/>
<keyword evidence="1" id="KW-1133">Transmembrane helix</keyword>
<keyword evidence="1" id="KW-0812">Transmembrane</keyword>
<sequence>MISLVLLLIGLGVLFLGWKTRDEIHRIASLVTGTIALIWGFSLAPLSFQLIFEIISVLAAFSLCMRCLGCGFNRN</sequence>
<evidence type="ECO:0000256" key="1">
    <source>
        <dbReference type="SAM" id="Phobius"/>
    </source>
</evidence>
<evidence type="ECO:0000313" key="2">
    <source>
        <dbReference type="EMBL" id="PHJ99035.1"/>
    </source>
</evidence>
<keyword evidence="1" id="KW-0472">Membrane</keyword>
<name>A0A9Q5Z872_NOSLI</name>
<dbReference type="RefSeq" id="WP_099072609.1">
    <property type="nucleotide sequence ID" value="NZ_LAHD01000092.1"/>
</dbReference>
<dbReference type="GeneID" id="57098612"/>
<dbReference type="Proteomes" id="UP000222310">
    <property type="component" value="Unassembled WGS sequence"/>
</dbReference>
<comment type="caution">
    <text evidence="2">The sequence shown here is derived from an EMBL/GenBank/DDBJ whole genome shotgun (WGS) entry which is preliminary data.</text>
</comment>
<protein>
    <submittedName>
        <fullName evidence="2">Amino acid transporter</fullName>
    </submittedName>
</protein>
<dbReference type="EMBL" id="LAHD01000092">
    <property type="protein sequence ID" value="PHJ99035.1"/>
    <property type="molecule type" value="Genomic_DNA"/>
</dbReference>
<feature type="transmembrane region" description="Helical" evidence="1">
    <location>
        <begin position="37"/>
        <end position="64"/>
    </location>
</feature>
<reference evidence="2 3" key="1">
    <citation type="submission" date="2015-02" db="EMBL/GenBank/DDBJ databases">
        <title>Nostoc linckia genome annotation.</title>
        <authorList>
            <person name="Zhou Z."/>
        </authorList>
    </citation>
    <scope>NUCLEOTIDE SEQUENCE [LARGE SCALE GENOMIC DNA]</scope>
    <source>
        <strain evidence="3">z8</strain>
    </source>
</reference>
<accession>A0A9Q5Z872</accession>
<organism evidence="2 3">
    <name type="scientific">Nostoc linckia z8</name>
    <dbReference type="NCBI Taxonomy" id="1628746"/>
    <lineage>
        <taxon>Bacteria</taxon>
        <taxon>Bacillati</taxon>
        <taxon>Cyanobacteriota</taxon>
        <taxon>Cyanophyceae</taxon>
        <taxon>Nostocales</taxon>
        <taxon>Nostocaceae</taxon>
        <taxon>Nostoc</taxon>
    </lineage>
</organism>
<gene>
    <name evidence="2" type="ORF">VF08_26015</name>
</gene>
<evidence type="ECO:0000313" key="3">
    <source>
        <dbReference type="Proteomes" id="UP000222310"/>
    </source>
</evidence>